<accession>A0AAP2G9A7</accession>
<sequence>MSVSLITCVTNAGGVGPGHSCLDISGTVYTFEGIDYGGDASAWRTFSLLNYLQQNEHRPVIVQRLIGAVDTAKALKYISSSTANDDDYGGSGVCSSQAASAIEAAWGNDFNTFGVDKPYEIYDLAKTKGIVHSSNMYWPGEANLNILVRTRIKAVLALIDNGWTWSTM</sequence>
<name>A0AAP2G9A7_9RHOB</name>
<proteinExistence type="predicted"/>
<dbReference type="Proteomes" id="UP001315686">
    <property type="component" value="Unassembled WGS sequence"/>
</dbReference>
<keyword evidence="2" id="KW-1185">Reference proteome</keyword>
<dbReference type="EMBL" id="JADQAZ010000002">
    <property type="protein sequence ID" value="MBT0958319.1"/>
    <property type="molecule type" value="Genomic_DNA"/>
</dbReference>
<gene>
    <name evidence="1" type="ORF">IV417_13075</name>
</gene>
<evidence type="ECO:0000313" key="1">
    <source>
        <dbReference type="EMBL" id="MBT0958319.1"/>
    </source>
</evidence>
<protein>
    <submittedName>
        <fullName evidence="1">Uncharacterized protein</fullName>
    </submittedName>
</protein>
<dbReference type="RefSeq" id="WP_327794526.1">
    <property type="nucleotide sequence ID" value="NZ_JADQAZ010000002.1"/>
</dbReference>
<dbReference type="AlphaFoldDB" id="A0AAP2G9A7"/>
<reference evidence="1 2" key="1">
    <citation type="journal article" date="2021" name="Arch. Microbiol.">
        <title>Harenicola maris gen. nov., sp. nov. isolated from the Sea of Japan shallow sediments.</title>
        <authorList>
            <person name="Romanenko L.A."/>
            <person name="Kurilenko V.V."/>
            <person name="Chernysheva N.Y."/>
            <person name="Tekutyeva L.A."/>
            <person name="Velansky P.V."/>
            <person name="Svetashev V.I."/>
            <person name="Isaeva M.P."/>
        </authorList>
    </citation>
    <scope>NUCLEOTIDE SEQUENCE [LARGE SCALE GENOMIC DNA]</scope>
    <source>
        <strain evidence="1 2">KMM 3653</strain>
    </source>
</reference>
<evidence type="ECO:0000313" key="2">
    <source>
        <dbReference type="Proteomes" id="UP001315686"/>
    </source>
</evidence>
<comment type="caution">
    <text evidence="1">The sequence shown here is derived from an EMBL/GenBank/DDBJ whole genome shotgun (WGS) entry which is preliminary data.</text>
</comment>
<organism evidence="1 2">
    <name type="scientific">Harenicola maris</name>
    <dbReference type="NCBI Taxonomy" id="2841044"/>
    <lineage>
        <taxon>Bacteria</taxon>
        <taxon>Pseudomonadati</taxon>
        <taxon>Pseudomonadota</taxon>
        <taxon>Alphaproteobacteria</taxon>
        <taxon>Rhodobacterales</taxon>
        <taxon>Paracoccaceae</taxon>
        <taxon>Harenicola</taxon>
    </lineage>
</organism>